<keyword evidence="2" id="KW-1185">Reference proteome</keyword>
<reference evidence="1 2" key="1">
    <citation type="journal article" date="2019" name="Commun. Biol.">
        <title>The bagworm genome reveals a unique fibroin gene that provides high tensile strength.</title>
        <authorList>
            <person name="Kono N."/>
            <person name="Nakamura H."/>
            <person name="Ohtoshi R."/>
            <person name="Tomita M."/>
            <person name="Numata K."/>
            <person name="Arakawa K."/>
        </authorList>
    </citation>
    <scope>NUCLEOTIDE SEQUENCE [LARGE SCALE GENOMIC DNA]</scope>
</reference>
<evidence type="ECO:0008006" key="3">
    <source>
        <dbReference type="Google" id="ProtNLM"/>
    </source>
</evidence>
<dbReference type="OrthoDB" id="411871at2759"/>
<organism evidence="1 2">
    <name type="scientific">Eumeta variegata</name>
    <name type="common">Bagworm moth</name>
    <name type="synonym">Eumeta japonica</name>
    <dbReference type="NCBI Taxonomy" id="151549"/>
    <lineage>
        <taxon>Eukaryota</taxon>
        <taxon>Metazoa</taxon>
        <taxon>Ecdysozoa</taxon>
        <taxon>Arthropoda</taxon>
        <taxon>Hexapoda</taxon>
        <taxon>Insecta</taxon>
        <taxon>Pterygota</taxon>
        <taxon>Neoptera</taxon>
        <taxon>Endopterygota</taxon>
        <taxon>Lepidoptera</taxon>
        <taxon>Glossata</taxon>
        <taxon>Ditrysia</taxon>
        <taxon>Tineoidea</taxon>
        <taxon>Psychidae</taxon>
        <taxon>Oiketicinae</taxon>
        <taxon>Eumeta</taxon>
    </lineage>
</organism>
<evidence type="ECO:0000313" key="1">
    <source>
        <dbReference type="EMBL" id="GBP00743.1"/>
    </source>
</evidence>
<dbReference type="EMBL" id="BGZK01000006">
    <property type="protein sequence ID" value="GBP00743.1"/>
    <property type="molecule type" value="Genomic_DNA"/>
</dbReference>
<accession>A0A4C1SEZ2</accession>
<gene>
    <name evidence="1" type="ORF">EVAR_76972_1</name>
</gene>
<name>A0A4C1SEZ2_EUMVA</name>
<protein>
    <recommendedName>
        <fullName evidence="3">RNA-directed DNA polymerase from mobile element jockey</fullName>
    </recommendedName>
</protein>
<proteinExistence type="predicted"/>
<comment type="caution">
    <text evidence="1">The sequence shown here is derived from an EMBL/GenBank/DDBJ whole genome shotgun (WGS) entry which is preliminary data.</text>
</comment>
<dbReference type="Proteomes" id="UP000299102">
    <property type="component" value="Unassembled WGS sequence"/>
</dbReference>
<sequence length="165" mass="18895">MFSGQSASSVEKDIKRTLTHVHSWEVKNKLRFTLSKPNSVVFTKKLKYDDPVVHMDGEQINQVGEIRFLGLTIDRKVTFIPHVVKAFKQATKIYKGLVRATWILGVDAVQRSVALKTCRVHRIVSLHSTLILSKLLLLDNRVRSKVGWLCKLKRGNDLEDTFVNR</sequence>
<dbReference type="AlphaFoldDB" id="A0A4C1SEZ2"/>
<evidence type="ECO:0000313" key="2">
    <source>
        <dbReference type="Proteomes" id="UP000299102"/>
    </source>
</evidence>